<dbReference type="EMBL" id="CP042905">
    <property type="protein sequence ID" value="QEE15799.1"/>
    <property type="molecule type" value="Genomic_DNA"/>
</dbReference>
<accession>A0A5B9D9D8</accession>
<dbReference type="AlphaFoldDB" id="A0A5B9D9D8"/>
<reference evidence="1" key="1">
    <citation type="journal article" date="2020" name="Nature">
        <title>Isolation of an archaeon at the prokaryote-eukaryote interface.</title>
        <authorList>
            <person name="Imachi H."/>
            <person name="Nobu M.K."/>
            <person name="Nakahara N."/>
            <person name="Morono Y."/>
            <person name="Ogawara M."/>
            <person name="Takaki Y."/>
            <person name="Takano Y."/>
            <person name="Uematsu K."/>
            <person name="Ikuta T."/>
            <person name="Ito M."/>
            <person name="Matsui Y."/>
            <person name="Miyazaki M."/>
            <person name="Murata K."/>
            <person name="Saito Y."/>
            <person name="Sakai S."/>
            <person name="Song C."/>
            <person name="Tasumi E."/>
            <person name="Yamanaka Y."/>
            <person name="Yamaguchi T."/>
            <person name="Kamagata Y."/>
            <person name="Tamaki H."/>
            <person name="Takai K."/>
        </authorList>
    </citation>
    <scope>NUCLEOTIDE SEQUENCE [LARGE SCALE GENOMIC DNA]</scope>
    <source>
        <strain evidence="1">MK-D1</strain>
    </source>
</reference>
<sequence>MKNLFKRVRKKEQVIHQHPIMDDNCHDLKNIKILNGKNLHVHLNMEHGHEHECFDID</sequence>
<name>A0A5B9D9D8_9ARCH</name>
<protein>
    <submittedName>
        <fullName evidence="1">Uncharacterized protein</fullName>
    </submittedName>
</protein>
<evidence type="ECO:0000313" key="1">
    <source>
        <dbReference type="EMBL" id="QEE15799.1"/>
    </source>
</evidence>
<proteinExistence type="predicted"/>
<organism evidence="1">
    <name type="scientific">Promethearchaeum syntrophicum</name>
    <dbReference type="NCBI Taxonomy" id="2594042"/>
    <lineage>
        <taxon>Archaea</taxon>
        <taxon>Promethearchaeati</taxon>
        <taxon>Promethearchaeota</taxon>
        <taxon>Promethearchaeia</taxon>
        <taxon>Promethearchaeales</taxon>
        <taxon>Promethearchaeaceae</taxon>
        <taxon>Promethearchaeum</taxon>
    </lineage>
</organism>
<gene>
    <name evidence="1" type="ORF">DSAG12_01626</name>
</gene>